<sequence length="73" mass="7845">MAAPPSNQLQFTCNSSPSTVLISDCPNFQTRAQPSPPPQLPALPLINVRQSLHLSRAQTTSPPPLHHAPLQSL</sequence>
<evidence type="ECO:0000256" key="1">
    <source>
        <dbReference type="SAM" id="MobiDB-lite"/>
    </source>
</evidence>
<dbReference type="EMBL" id="JBEDUW010000005">
    <property type="protein sequence ID" value="KAK9928577.1"/>
    <property type="molecule type" value="Genomic_DNA"/>
</dbReference>
<organism evidence="2 3">
    <name type="scientific">Rubus argutus</name>
    <name type="common">Southern blackberry</name>
    <dbReference type="NCBI Taxonomy" id="59490"/>
    <lineage>
        <taxon>Eukaryota</taxon>
        <taxon>Viridiplantae</taxon>
        <taxon>Streptophyta</taxon>
        <taxon>Embryophyta</taxon>
        <taxon>Tracheophyta</taxon>
        <taxon>Spermatophyta</taxon>
        <taxon>Magnoliopsida</taxon>
        <taxon>eudicotyledons</taxon>
        <taxon>Gunneridae</taxon>
        <taxon>Pentapetalae</taxon>
        <taxon>rosids</taxon>
        <taxon>fabids</taxon>
        <taxon>Rosales</taxon>
        <taxon>Rosaceae</taxon>
        <taxon>Rosoideae</taxon>
        <taxon>Rosoideae incertae sedis</taxon>
        <taxon>Rubus</taxon>
    </lineage>
</organism>
<dbReference type="Proteomes" id="UP001457282">
    <property type="component" value="Unassembled WGS sequence"/>
</dbReference>
<feature type="region of interest" description="Disordered" evidence="1">
    <location>
        <begin position="52"/>
        <end position="73"/>
    </location>
</feature>
<reference evidence="2 3" key="1">
    <citation type="journal article" date="2023" name="G3 (Bethesda)">
        <title>A chromosome-length genome assembly and annotation of blackberry (Rubus argutus, cv. 'Hillquist').</title>
        <authorList>
            <person name="Bruna T."/>
            <person name="Aryal R."/>
            <person name="Dudchenko O."/>
            <person name="Sargent D.J."/>
            <person name="Mead D."/>
            <person name="Buti M."/>
            <person name="Cavallini A."/>
            <person name="Hytonen T."/>
            <person name="Andres J."/>
            <person name="Pham M."/>
            <person name="Weisz D."/>
            <person name="Mascagni F."/>
            <person name="Usai G."/>
            <person name="Natali L."/>
            <person name="Bassil N."/>
            <person name="Fernandez G.E."/>
            <person name="Lomsadze A."/>
            <person name="Armour M."/>
            <person name="Olukolu B."/>
            <person name="Poorten T."/>
            <person name="Britton C."/>
            <person name="Davik J."/>
            <person name="Ashrafi H."/>
            <person name="Aiden E.L."/>
            <person name="Borodovsky M."/>
            <person name="Worthington M."/>
        </authorList>
    </citation>
    <scope>NUCLEOTIDE SEQUENCE [LARGE SCALE GENOMIC DNA]</scope>
    <source>
        <strain evidence="2">PI 553951</strain>
    </source>
</reference>
<comment type="caution">
    <text evidence="2">The sequence shown here is derived from an EMBL/GenBank/DDBJ whole genome shotgun (WGS) entry which is preliminary data.</text>
</comment>
<accession>A0AAW1WYS7</accession>
<evidence type="ECO:0000313" key="2">
    <source>
        <dbReference type="EMBL" id="KAK9928577.1"/>
    </source>
</evidence>
<keyword evidence="3" id="KW-1185">Reference proteome</keyword>
<dbReference type="AlphaFoldDB" id="A0AAW1WYS7"/>
<proteinExistence type="predicted"/>
<evidence type="ECO:0000313" key="3">
    <source>
        <dbReference type="Proteomes" id="UP001457282"/>
    </source>
</evidence>
<name>A0AAW1WYS7_RUBAR</name>
<protein>
    <submittedName>
        <fullName evidence="2">Uncharacterized protein</fullName>
    </submittedName>
</protein>
<gene>
    <name evidence="2" type="ORF">M0R45_025706</name>
</gene>